<dbReference type="OrthoDB" id="9981477at2759"/>
<feature type="transmembrane region" description="Helical" evidence="1">
    <location>
        <begin position="12"/>
        <end position="32"/>
    </location>
</feature>
<reference evidence="2" key="1">
    <citation type="submission" date="2021-02" db="EMBL/GenBank/DDBJ databases">
        <authorList>
            <person name="Nowell W R."/>
        </authorList>
    </citation>
    <scope>NUCLEOTIDE SEQUENCE</scope>
</reference>
<keyword evidence="5" id="KW-1185">Reference proteome</keyword>
<comment type="caution">
    <text evidence="2">The sequence shown here is derived from an EMBL/GenBank/DDBJ whole genome shotgun (WGS) entry which is preliminary data.</text>
</comment>
<accession>A0A813VX04</accession>
<evidence type="ECO:0000313" key="4">
    <source>
        <dbReference type="EMBL" id="CAF0921044.1"/>
    </source>
</evidence>
<protein>
    <submittedName>
        <fullName evidence="2">Uncharacterized protein</fullName>
    </submittedName>
</protein>
<keyword evidence="1" id="KW-0812">Transmembrane</keyword>
<dbReference type="AlphaFoldDB" id="A0A813VX04"/>
<keyword evidence="1" id="KW-1133">Transmembrane helix</keyword>
<name>A0A813VX04_9BILA</name>
<proteinExistence type="predicted"/>
<sequence>MLRNDSSGGMWSHRSMIIFVIVIVLTSLMVMYTKYNNVESLKYDLSVETKSQCDSYCLRKEETFKDKCHWYFVNYTPSAWESVWYNNIEQLQNNVCGTLTRADNVNKSVLFMQRLIELQKFGRNQKNGGQHKNDEIFSRMFYRQRCIDSRTNVYSDVKEIAQLIEPLIGLLRDPLTICSRLSNTQVPSSLYEDAILLSKRHILLSISAPFYISSSMAQRQTISTENFISNNFNSNVPPWMYKRSITKTSDIKRDMNEGKRILFDLGSSFYGKNVDISETSTRWFYEYYKRLNLQFDRIIAFELRPLDPKTAWEQLPDDVFPVYTLINTGCTETGIFNPWVMLQQIAKPEDHVIVKLDIDSFNEENFLINQVLNNSTIHSLIDEFFFEHHVSVTEMLAYWRPPPGKLKDSYILFTKLRQLGIRMHGWP</sequence>
<dbReference type="EMBL" id="CAJNOM010000031">
    <property type="protein sequence ID" value="CAF0860465.1"/>
    <property type="molecule type" value="Genomic_DNA"/>
</dbReference>
<dbReference type="Proteomes" id="UP000663877">
    <property type="component" value="Unassembled WGS sequence"/>
</dbReference>
<dbReference type="Proteomes" id="UP000663832">
    <property type="component" value="Unassembled WGS sequence"/>
</dbReference>
<dbReference type="EMBL" id="CAJNOM010000027">
    <property type="protein sequence ID" value="CAF0846295.1"/>
    <property type="molecule type" value="Genomic_DNA"/>
</dbReference>
<keyword evidence="1" id="KW-0472">Membrane</keyword>
<evidence type="ECO:0000313" key="2">
    <source>
        <dbReference type="EMBL" id="CAF0846295.1"/>
    </source>
</evidence>
<evidence type="ECO:0000313" key="3">
    <source>
        <dbReference type="EMBL" id="CAF0860465.1"/>
    </source>
</evidence>
<dbReference type="EMBL" id="CAJNOI010000042">
    <property type="protein sequence ID" value="CAF0921044.1"/>
    <property type="molecule type" value="Genomic_DNA"/>
</dbReference>
<gene>
    <name evidence="4" type="ORF">BJG266_LOCUS11532</name>
    <name evidence="2" type="ORF">QVE165_LOCUS6593</name>
    <name evidence="3" type="ORF">QVE165_LOCUS7342</name>
</gene>
<organism evidence="2 5">
    <name type="scientific">Adineta steineri</name>
    <dbReference type="NCBI Taxonomy" id="433720"/>
    <lineage>
        <taxon>Eukaryota</taxon>
        <taxon>Metazoa</taxon>
        <taxon>Spiralia</taxon>
        <taxon>Gnathifera</taxon>
        <taxon>Rotifera</taxon>
        <taxon>Eurotatoria</taxon>
        <taxon>Bdelloidea</taxon>
        <taxon>Adinetida</taxon>
        <taxon>Adinetidae</taxon>
        <taxon>Adineta</taxon>
    </lineage>
</organism>
<evidence type="ECO:0000313" key="5">
    <source>
        <dbReference type="Proteomes" id="UP000663832"/>
    </source>
</evidence>
<evidence type="ECO:0000256" key="1">
    <source>
        <dbReference type="SAM" id="Phobius"/>
    </source>
</evidence>